<evidence type="ECO:0000313" key="2">
    <source>
        <dbReference type="EMBL" id="KAL0272006.1"/>
    </source>
</evidence>
<organism evidence="2">
    <name type="scientific">Menopon gallinae</name>
    <name type="common">poultry shaft louse</name>
    <dbReference type="NCBI Taxonomy" id="328185"/>
    <lineage>
        <taxon>Eukaryota</taxon>
        <taxon>Metazoa</taxon>
        <taxon>Ecdysozoa</taxon>
        <taxon>Arthropoda</taxon>
        <taxon>Hexapoda</taxon>
        <taxon>Insecta</taxon>
        <taxon>Pterygota</taxon>
        <taxon>Neoptera</taxon>
        <taxon>Paraneoptera</taxon>
        <taxon>Psocodea</taxon>
        <taxon>Troctomorpha</taxon>
        <taxon>Phthiraptera</taxon>
        <taxon>Amblycera</taxon>
        <taxon>Menoponidae</taxon>
        <taxon>Menopon</taxon>
    </lineage>
</organism>
<accession>A0AAW2HR99</accession>
<feature type="transmembrane region" description="Helical" evidence="1">
    <location>
        <begin position="76"/>
        <end position="96"/>
    </location>
</feature>
<gene>
    <name evidence="2" type="ORF">PYX00_005145</name>
</gene>
<dbReference type="EMBL" id="JARGDH010000003">
    <property type="protein sequence ID" value="KAL0272006.1"/>
    <property type="molecule type" value="Genomic_DNA"/>
</dbReference>
<dbReference type="AlphaFoldDB" id="A0AAW2HR99"/>
<name>A0AAW2HR99_9NEOP</name>
<comment type="caution">
    <text evidence="2">The sequence shown here is derived from an EMBL/GenBank/DDBJ whole genome shotgun (WGS) entry which is preliminary data.</text>
</comment>
<keyword evidence="1" id="KW-1133">Transmembrane helix</keyword>
<protein>
    <submittedName>
        <fullName evidence="2">Uncharacterized protein</fullName>
    </submittedName>
</protein>
<evidence type="ECO:0000256" key="1">
    <source>
        <dbReference type="SAM" id="Phobius"/>
    </source>
</evidence>
<sequence length="183" mass="21102">MVGKRFAQPLNYKVIYGNGSIVDMENTEHLRSSLWERDHPEMEVHEAYTKSTQFTATDYNVTVNETFNHNVESWSLVLYLICFLVLIMFFLMISILEVCCKRSLLSVSAPQESQTVEVAPPPYDLFGPPTYDSLYETKFDKKKKHKGKCNIFVIQLPKRNSAFELYENRSAQVQDDISPPPPP</sequence>
<keyword evidence="1" id="KW-0812">Transmembrane</keyword>
<keyword evidence="1" id="KW-0472">Membrane</keyword>
<reference evidence="2" key="1">
    <citation type="journal article" date="2024" name="Gigascience">
        <title>Chromosome-level genome of the poultry shaft louse Menopon gallinae provides insight into the host-switching and adaptive evolution of parasitic lice.</title>
        <authorList>
            <person name="Xu Y."/>
            <person name="Ma L."/>
            <person name="Liu S."/>
            <person name="Liang Y."/>
            <person name="Liu Q."/>
            <person name="He Z."/>
            <person name="Tian L."/>
            <person name="Duan Y."/>
            <person name="Cai W."/>
            <person name="Li H."/>
            <person name="Song F."/>
        </authorList>
    </citation>
    <scope>NUCLEOTIDE SEQUENCE</scope>
    <source>
        <strain evidence="2">Cailab_2023a</strain>
    </source>
</reference>
<proteinExistence type="predicted"/>